<keyword evidence="2" id="KW-0328">Glycosyltransferase</keyword>
<dbReference type="SUPFAM" id="SSF53756">
    <property type="entry name" value="UDP-Glycosyltransferase/glycogen phosphorylase"/>
    <property type="match status" value="1"/>
</dbReference>
<evidence type="ECO:0000259" key="4">
    <source>
        <dbReference type="Pfam" id="PF06925"/>
    </source>
</evidence>
<evidence type="ECO:0000256" key="3">
    <source>
        <dbReference type="ARBA" id="ARBA00022679"/>
    </source>
</evidence>
<dbReference type="GO" id="GO:0016020">
    <property type="term" value="C:membrane"/>
    <property type="evidence" value="ECO:0007669"/>
    <property type="project" value="GOC"/>
</dbReference>
<dbReference type="Gene3D" id="3.40.50.2000">
    <property type="entry name" value="Glycogen Phosphorylase B"/>
    <property type="match status" value="1"/>
</dbReference>
<evidence type="ECO:0000256" key="1">
    <source>
        <dbReference type="ARBA" id="ARBA00006962"/>
    </source>
</evidence>
<dbReference type="EMBL" id="FTPL01000002">
    <property type="protein sequence ID" value="SIT84261.1"/>
    <property type="molecule type" value="Genomic_DNA"/>
</dbReference>
<dbReference type="OrthoDB" id="9815663at2"/>
<dbReference type="PANTHER" id="PTHR43025:SF3">
    <property type="entry name" value="MONOGALACTOSYLDIACYLGLYCEROL SYNTHASE 1, CHLOROPLASTIC"/>
    <property type="match status" value="1"/>
</dbReference>
<dbReference type="PANTHER" id="PTHR43025">
    <property type="entry name" value="MONOGALACTOSYLDIACYLGLYCEROL SYNTHASE"/>
    <property type="match status" value="1"/>
</dbReference>
<name>A0A1U7PQL4_9BACI</name>
<protein>
    <submittedName>
        <fullName evidence="5">UDP-N-acetylglucosamine:LPS N-acetylglucosamine transferase</fullName>
    </submittedName>
</protein>
<keyword evidence="6" id="KW-1185">Reference proteome</keyword>
<dbReference type="InterPro" id="IPR009695">
    <property type="entry name" value="Diacylglyc_glucosyltr_N"/>
</dbReference>
<dbReference type="InterPro" id="IPR050519">
    <property type="entry name" value="Glycosyltransf_28_UgtP"/>
</dbReference>
<evidence type="ECO:0000256" key="2">
    <source>
        <dbReference type="ARBA" id="ARBA00022676"/>
    </source>
</evidence>
<dbReference type="GO" id="GO:0009247">
    <property type="term" value="P:glycolipid biosynthetic process"/>
    <property type="evidence" value="ECO:0007669"/>
    <property type="project" value="InterPro"/>
</dbReference>
<dbReference type="Pfam" id="PF06925">
    <property type="entry name" value="MGDG_synth"/>
    <property type="match status" value="1"/>
</dbReference>
<organism evidence="5 6">
    <name type="scientific">Edaphobacillus lindanitolerans</name>
    <dbReference type="NCBI Taxonomy" id="550447"/>
    <lineage>
        <taxon>Bacteria</taxon>
        <taxon>Bacillati</taxon>
        <taxon>Bacillota</taxon>
        <taxon>Bacilli</taxon>
        <taxon>Bacillales</taxon>
        <taxon>Bacillaceae</taxon>
        <taxon>Edaphobacillus</taxon>
    </lineage>
</organism>
<comment type="similarity">
    <text evidence="1">Belongs to the glycosyltransferase 28 family.</text>
</comment>
<sequence length="391" mass="44456">MRKVIFFSHLRTQSGHHQAAEALMDLVQRRMGNVITKKLDLLTETSPLVERLISFGYMNWIRSLPDVYDRVYERWFCHGPDSDETAFKWYQPFLINKMKDILEREKPDLIFCTHSLPSLILSKMKINGLCSIPVINVYTDLFVNCVWGRTGIDAHFLPTAEAKRKLSLDGLDPERLKVSGIPVHRAFREVRNRPAITGRTQIHALVAGGNTGLGCTGGFLEKFSRAEHIRYTVLCGKNRKLYRTLKSCGLPNVEPVGFISSRDEMNALYDQADVLITKPGGVTLSEGLRKKLPMFIHSSLPGQERHNLDYLTRKGLAFGLEAGSTLEEQILDVLSHPLRMHRWNRAVDGFRNSLDMKTEGDVIQYIEEILTGYETDRARSSRFPSLHTAGK</sequence>
<accession>A0A1U7PQL4</accession>
<evidence type="ECO:0000313" key="5">
    <source>
        <dbReference type="EMBL" id="SIT84261.1"/>
    </source>
</evidence>
<proteinExistence type="inferred from homology"/>
<dbReference type="RefSeq" id="WP_076758045.1">
    <property type="nucleotide sequence ID" value="NZ_FTPL01000002.1"/>
</dbReference>
<dbReference type="STRING" id="550447.SAMN05428946_1703"/>
<dbReference type="GO" id="GO:0016758">
    <property type="term" value="F:hexosyltransferase activity"/>
    <property type="evidence" value="ECO:0007669"/>
    <property type="project" value="InterPro"/>
</dbReference>
<dbReference type="Proteomes" id="UP000187550">
    <property type="component" value="Unassembled WGS sequence"/>
</dbReference>
<gene>
    <name evidence="5" type="ORF">SAMN05428946_1703</name>
</gene>
<keyword evidence="3 5" id="KW-0808">Transferase</keyword>
<reference evidence="6" key="1">
    <citation type="submission" date="2017-01" db="EMBL/GenBank/DDBJ databases">
        <authorList>
            <person name="Varghese N."/>
            <person name="Submissions S."/>
        </authorList>
    </citation>
    <scope>NUCLEOTIDE SEQUENCE [LARGE SCALE GENOMIC DNA]</scope>
    <source>
        <strain evidence="6">MNA4</strain>
    </source>
</reference>
<feature type="domain" description="Diacylglycerol glucosyltransferase N-terminal" evidence="4">
    <location>
        <begin position="16"/>
        <end position="183"/>
    </location>
</feature>
<evidence type="ECO:0000313" key="6">
    <source>
        <dbReference type="Proteomes" id="UP000187550"/>
    </source>
</evidence>
<dbReference type="AlphaFoldDB" id="A0A1U7PQL4"/>